<dbReference type="EMBL" id="WJJP01000441">
    <property type="protein sequence ID" value="MBD3325620.1"/>
    <property type="molecule type" value="Genomic_DNA"/>
</dbReference>
<comment type="caution">
    <text evidence="2">The sequence shown here is derived from an EMBL/GenBank/DDBJ whole genome shotgun (WGS) entry which is preliminary data.</text>
</comment>
<evidence type="ECO:0000259" key="1">
    <source>
        <dbReference type="Pfam" id="PF23653"/>
    </source>
</evidence>
<dbReference type="Proteomes" id="UP000649604">
    <property type="component" value="Unassembled WGS sequence"/>
</dbReference>
<gene>
    <name evidence="2" type="ORF">GF339_13630</name>
</gene>
<feature type="non-terminal residue" evidence="2">
    <location>
        <position position="63"/>
    </location>
</feature>
<dbReference type="InterPro" id="IPR055573">
    <property type="entry name" value="DUF7149"/>
</dbReference>
<accession>A0A9D5Q6D6</accession>
<reference evidence="2" key="1">
    <citation type="submission" date="2019-11" db="EMBL/GenBank/DDBJ databases">
        <title>Microbial mats filling the niche in hypersaline microbial mats.</title>
        <authorList>
            <person name="Wong H.L."/>
            <person name="Macleod F.I."/>
            <person name="White R.A. III"/>
            <person name="Burns B.P."/>
        </authorList>
    </citation>
    <scope>NUCLEOTIDE SEQUENCE</scope>
    <source>
        <strain evidence="2">Rbin_158</strain>
    </source>
</reference>
<protein>
    <recommendedName>
        <fullName evidence="1">DUF7149 domain-containing protein</fullName>
    </recommendedName>
</protein>
<dbReference type="AlphaFoldDB" id="A0A9D5Q6D6"/>
<proteinExistence type="predicted"/>
<evidence type="ECO:0000313" key="2">
    <source>
        <dbReference type="EMBL" id="MBD3325620.1"/>
    </source>
</evidence>
<feature type="domain" description="DUF7149" evidence="1">
    <location>
        <begin position="7"/>
        <end position="62"/>
    </location>
</feature>
<organism evidence="2 3">
    <name type="scientific">candidate division KSB3 bacterium</name>
    <dbReference type="NCBI Taxonomy" id="2044937"/>
    <lineage>
        <taxon>Bacteria</taxon>
        <taxon>candidate division KSB3</taxon>
    </lineage>
</organism>
<evidence type="ECO:0000313" key="3">
    <source>
        <dbReference type="Proteomes" id="UP000649604"/>
    </source>
</evidence>
<dbReference type="Pfam" id="PF23653">
    <property type="entry name" value="DUF7149"/>
    <property type="match status" value="1"/>
</dbReference>
<sequence length="63" mass="7468">MKLTILPPKKALNKAFLKQKPRRREIEQWKTQLRKLLSQITPAESEEFHKNLMADFLKNTGYA</sequence>
<name>A0A9D5Q6D6_9BACT</name>